<dbReference type="OrthoDB" id="5377392at2759"/>
<comment type="caution">
    <text evidence="1">The sequence shown here is derived from an EMBL/GenBank/DDBJ whole genome shotgun (WGS) entry which is preliminary data.</text>
</comment>
<accession>A0A2P5CBN7</accession>
<protein>
    <submittedName>
        <fullName evidence="1">Uncharacterized protein</fullName>
    </submittedName>
</protein>
<evidence type="ECO:0000313" key="1">
    <source>
        <dbReference type="EMBL" id="PON58476.1"/>
    </source>
</evidence>
<gene>
    <name evidence="1" type="ORF">PanWU01x14_166880</name>
</gene>
<evidence type="ECO:0000313" key="2">
    <source>
        <dbReference type="Proteomes" id="UP000237105"/>
    </source>
</evidence>
<dbReference type="EMBL" id="JXTB01000149">
    <property type="protein sequence ID" value="PON58476.1"/>
    <property type="molecule type" value="Genomic_DNA"/>
</dbReference>
<proteinExistence type="predicted"/>
<keyword evidence="2" id="KW-1185">Reference proteome</keyword>
<dbReference type="AlphaFoldDB" id="A0A2P5CBN7"/>
<dbReference type="Proteomes" id="UP000237105">
    <property type="component" value="Unassembled WGS sequence"/>
</dbReference>
<name>A0A2P5CBN7_PARAD</name>
<organism evidence="1 2">
    <name type="scientific">Parasponia andersonii</name>
    <name type="common">Sponia andersonii</name>
    <dbReference type="NCBI Taxonomy" id="3476"/>
    <lineage>
        <taxon>Eukaryota</taxon>
        <taxon>Viridiplantae</taxon>
        <taxon>Streptophyta</taxon>
        <taxon>Embryophyta</taxon>
        <taxon>Tracheophyta</taxon>
        <taxon>Spermatophyta</taxon>
        <taxon>Magnoliopsida</taxon>
        <taxon>eudicotyledons</taxon>
        <taxon>Gunneridae</taxon>
        <taxon>Pentapetalae</taxon>
        <taxon>rosids</taxon>
        <taxon>fabids</taxon>
        <taxon>Rosales</taxon>
        <taxon>Cannabaceae</taxon>
        <taxon>Parasponia</taxon>
    </lineage>
</organism>
<reference evidence="2" key="1">
    <citation type="submission" date="2016-06" db="EMBL/GenBank/DDBJ databases">
        <title>Parallel loss of symbiosis genes in relatives of nitrogen-fixing non-legume Parasponia.</title>
        <authorList>
            <person name="Van Velzen R."/>
            <person name="Holmer R."/>
            <person name="Bu F."/>
            <person name="Rutten L."/>
            <person name="Van Zeijl A."/>
            <person name="Liu W."/>
            <person name="Santuari L."/>
            <person name="Cao Q."/>
            <person name="Sharma T."/>
            <person name="Shen D."/>
            <person name="Roswanjaya Y."/>
            <person name="Wardhani T."/>
            <person name="Kalhor M.S."/>
            <person name="Jansen J."/>
            <person name="Van den Hoogen J."/>
            <person name="Gungor B."/>
            <person name="Hartog M."/>
            <person name="Hontelez J."/>
            <person name="Verver J."/>
            <person name="Yang W.-C."/>
            <person name="Schijlen E."/>
            <person name="Repin R."/>
            <person name="Schilthuizen M."/>
            <person name="Schranz E."/>
            <person name="Heidstra R."/>
            <person name="Miyata K."/>
            <person name="Fedorova E."/>
            <person name="Kohlen W."/>
            <person name="Bisseling T."/>
            <person name="Smit S."/>
            <person name="Geurts R."/>
        </authorList>
    </citation>
    <scope>NUCLEOTIDE SEQUENCE [LARGE SCALE GENOMIC DNA]</scope>
    <source>
        <strain evidence="2">cv. WU1-14</strain>
    </source>
</reference>
<sequence>MRIFRHANNHFVDKKEQQRLATDLELAQQIAFAPPPPGNLN</sequence>